<keyword evidence="4" id="KW-0472">Membrane</keyword>
<dbReference type="PANTHER" id="PTHR39344:SF1">
    <property type="entry name" value="UPF0182 PROTEIN SLL1060"/>
    <property type="match status" value="1"/>
</dbReference>
<accession>A0A0G1BZH2</accession>
<feature type="non-terminal residue" evidence="5">
    <location>
        <position position="1"/>
    </location>
</feature>
<keyword evidence="1" id="KW-1003">Cell membrane</keyword>
<comment type="caution">
    <text evidence="5">The sequence shown here is derived from an EMBL/GenBank/DDBJ whole genome shotgun (WGS) entry which is preliminary data.</text>
</comment>
<sequence length="404" mass="45810">NSFLRRVFYAVKFKSLKLLLSNDITSESRILYYRTIAERVAKIAPFLTFDRDPYIVIADGKVYWIADAYTTSNRYPYSEPMQLNGGKINYIRNSVKVVVDAYNGDVVFYQADADDPILKTYATIFPGTFRPMSEMPKSLVSHLRYPEDIFTLQTAAYSVYHMDDPQIFYNKEDQWEIPAIAAEGEGASRTGAIPPMQPRHIIMKLPGEKKEEYILMLPFTPRAKDNLSAWMVARNDGENYGKLSVYRFPKDKLVFGPKQIIGRINQDPEISQQISLWSQGGSQVIQGPLLVIPIEESLLYVRPLYLKAVAGKIPELKRVVVAYENKIAMEETLEEGLMRIFGGGTGARPQGTATARPQAAPSQDIQERIRRAAGAYEEALRAQRDGDWTRYGEAIKRLGDILKQ</sequence>
<gene>
    <name evidence="5" type="ORF">UV54_C0054G0008</name>
</gene>
<dbReference type="GO" id="GO:0005576">
    <property type="term" value="C:extracellular region"/>
    <property type="evidence" value="ECO:0007669"/>
    <property type="project" value="TreeGrafter"/>
</dbReference>
<evidence type="ECO:0000256" key="2">
    <source>
        <dbReference type="ARBA" id="ARBA00022692"/>
    </source>
</evidence>
<proteinExistence type="predicted"/>
<dbReference type="Proteomes" id="UP000034213">
    <property type="component" value="Unassembled WGS sequence"/>
</dbReference>
<dbReference type="PATRIC" id="fig|1618369.3.peg.692"/>
<evidence type="ECO:0000256" key="4">
    <source>
        <dbReference type="ARBA" id="ARBA00023136"/>
    </source>
</evidence>
<reference evidence="5 6" key="1">
    <citation type="journal article" date="2015" name="Nature">
        <title>rRNA introns, odd ribosomes, and small enigmatic genomes across a large radiation of phyla.</title>
        <authorList>
            <person name="Brown C.T."/>
            <person name="Hug L.A."/>
            <person name="Thomas B.C."/>
            <person name="Sharon I."/>
            <person name="Castelle C.J."/>
            <person name="Singh A."/>
            <person name="Wilkins M.J."/>
            <person name="Williams K.H."/>
            <person name="Banfield J.F."/>
        </authorList>
    </citation>
    <scope>NUCLEOTIDE SEQUENCE [LARGE SCALE GENOMIC DNA]</scope>
</reference>
<dbReference type="Pfam" id="PF03699">
    <property type="entry name" value="UPF0182"/>
    <property type="match status" value="1"/>
</dbReference>
<organism evidence="5 6">
    <name type="scientific">Candidatus Beckwithbacteria bacterium GW2011_GWA2_43_10</name>
    <dbReference type="NCBI Taxonomy" id="1618369"/>
    <lineage>
        <taxon>Bacteria</taxon>
        <taxon>Candidatus Beckwithiibacteriota</taxon>
    </lineage>
</organism>
<name>A0A0G1BZH2_9BACT</name>
<dbReference type="EMBL" id="LCEW01000054">
    <property type="protein sequence ID" value="KKS78702.1"/>
    <property type="molecule type" value="Genomic_DNA"/>
</dbReference>
<evidence type="ECO:0000256" key="3">
    <source>
        <dbReference type="ARBA" id="ARBA00022989"/>
    </source>
</evidence>
<evidence type="ECO:0000313" key="6">
    <source>
        <dbReference type="Proteomes" id="UP000034213"/>
    </source>
</evidence>
<protein>
    <submittedName>
        <fullName evidence="5">Uncharacterized protein</fullName>
    </submittedName>
</protein>
<evidence type="ECO:0000256" key="1">
    <source>
        <dbReference type="ARBA" id="ARBA00022475"/>
    </source>
</evidence>
<evidence type="ECO:0000313" key="5">
    <source>
        <dbReference type="EMBL" id="KKS78702.1"/>
    </source>
</evidence>
<dbReference type="AlphaFoldDB" id="A0A0G1BZH2"/>
<dbReference type="InterPro" id="IPR005372">
    <property type="entry name" value="UPF0182"/>
</dbReference>
<dbReference type="GO" id="GO:0016020">
    <property type="term" value="C:membrane"/>
    <property type="evidence" value="ECO:0007669"/>
    <property type="project" value="InterPro"/>
</dbReference>
<keyword evidence="3" id="KW-1133">Transmembrane helix</keyword>
<keyword evidence="2" id="KW-0812">Transmembrane</keyword>
<dbReference type="PANTHER" id="PTHR39344">
    <property type="entry name" value="UPF0182 PROTEIN SLL1060"/>
    <property type="match status" value="1"/>
</dbReference>